<proteinExistence type="predicted"/>
<dbReference type="EMBL" id="JACXVP010000012">
    <property type="protein sequence ID" value="KAG5574107.1"/>
    <property type="molecule type" value="Genomic_DNA"/>
</dbReference>
<protein>
    <submittedName>
        <fullName evidence="1">Uncharacterized protein</fullName>
    </submittedName>
</protein>
<evidence type="ECO:0000313" key="2">
    <source>
        <dbReference type="Proteomes" id="UP000824120"/>
    </source>
</evidence>
<reference evidence="1 2" key="1">
    <citation type="submission" date="2020-09" db="EMBL/GenBank/DDBJ databases">
        <title>De no assembly of potato wild relative species, Solanum commersonii.</title>
        <authorList>
            <person name="Cho K."/>
        </authorList>
    </citation>
    <scope>NUCLEOTIDE SEQUENCE [LARGE SCALE GENOMIC DNA]</scope>
    <source>
        <strain evidence="1">LZ3.2</strain>
        <tissue evidence="1">Leaf</tissue>
    </source>
</reference>
<gene>
    <name evidence="1" type="ORF">H5410_063873</name>
</gene>
<accession>A0A9J5WEE4</accession>
<sequence length="74" mass="7964">MTDRKATDDVAPEATPFATLTPVTPTVVFFDSKSTSFPQNSRTPVTPTVVFFDSKLGASVNNQFLLLQLSSSPV</sequence>
<comment type="caution">
    <text evidence="1">The sequence shown here is derived from an EMBL/GenBank/DDBJ whole genome shotgun (WGS) entry which is preliminary data.</text>
</comment>
<keyword evidence="2" id="KW-1185">Reference proteome</keyword>
<name>A0A9J5WEE4_SOLCO</name>
<evidence type="ECO:0000313" key="1">
    <source>
        <dbReference type="EMBL" id="KAG5574107.1"/>
    </source>
</evidence>
<dbReference type="AlphaFoldDB" id="A0A9J5WEE4"/>
<organism evidence="1 2">
    <name type="scientific">Solanum commersonii</name>
    <name type="common">Commerson's wild potato</name>
    <name type="synonym">Commerson's nightshade</name>
    <dbReference type="NCBI Taxonomy" id="4109"/>
    <lineage>
        <taxon>Eukaryota</taxon>
        <taxon>Viridiplantae</taxon>
        <taxon>Streptophyta</taxon>
        <taxon>Embryophyta</taxon>
        <taxon>Tracheophyta</taxon>
        <taxon>Spermatophyta</taxon>
        <taxon>Magnoliopsida</taxon>
        <taxon>eudicotyledons</taxon>
        <taxon>Gunneridae</taxon>
        <taxon>Pentapetalae</taxon>
        <taxon>asterids</taxon>
        <taxon>lamiids</taxon>
        <taxon>Solanales</taxon>
        <taxon>Solanaceae</taxon>
        <taxon>Solanoideae</taxon>
        <taxon>Solaneae</taxon>
        <taxon>Solanum</taxon>
    </lineage>
</organism>
<dbReference type="Proteomes" id="UP000824120">
    <property type="component" value="Chromosome 12"/>
</dbReference>